<gene>
    <name evidence="1" type="ORF">J2S90_001502</name>
    <name evidence="2" type="ORF">J2S93_002452</name>
</gene>
<dbReference type="RefSeq" id="WP_306960301.1">
    <property type="nucleotide sequence ID" value="NZ_JAUSRG010000003.1"/>
</dbReference>
<sequence>MSDYNIRVEVDHNADAAYIALVDSPVAETVEIAEHVLVDLDEYRVVVGIEVLKLTARIPFDDLNRTFHVRSELVDLLRKIQPSISGFLSVTVGTDSTIRSSDRSLTPA</sequence>
<dbReference type="AlphaFoldDB" id="A0AAW8DFY0"/>
<comment type="caution">
    <text evidence="1">The sequence shown here is derived from an EMBL/GenBank/DDBJ whole genome shotgun (WGS) entry which is preliminary data.</text>
</comment>
<dbReference type="EMBL" id="JAUSTF010000004">
    <property type="protein sequence ID" value="MDQ0181025.1"/>
    <property type="molecule type" value="Genomic_DNA"/>
</dbReference>
<evidence type="ECO:0000313" key="1">
    <source>
        <dbReference type="EMBL" id="MDP9904547.1"/>
    </source>
</evidence>
<name>A0AAW8DFY0_9MICC</name>
<evidence type="ECO:0000313" key="4">
    <source>
        <dbReference type="Proteomes" id="UP001242995"/>
    </source>
</evidence>
<organism evidence="1 4">
    <name type="scientific">Arthrobacter bambusae</name>
    <dbReference type="NCBI Taxonomy" id="1338426"/>
    <lineage>
        <taxon>Bacteria</taxon>
        <taxon>Bacillati</taxon>
        <taxon>Actinomycetota</taxon>
        <taxon>Actinomycetes</taxon>
        <taxon>Micrococcales</taxon>
        <taxon>Micrococcaceae</taxon>
        <taxon>Arthrobacter</taxon>
    </lineage>
</organism>
<proteinExistence type="predicted"/>
<dbReference type="Proteomes" id="UP001230951">
    <property type="component" value="Unassembled WGS sequence"/>
</dbReference>
<evidence type="ECO:0000313" key="2">
    <source>
        <dbReference type="EMBL" id="MDQ0181025.1"/>
    </source>
</evidence>
<dbReference type="InterPro" id="IPR019270">
    <property type="entry name" value="DUF2283"/>
</dbReference>
<reference evidence="1 3" key="1">
    <citation type="submission" date="2023-07" db="EMBL/GenBank/DDBJ databases">
        <title>Sorghum-associated microbial communities from plants grown in Nebraska, USA.</title>
        <authorList>
            <person name="Schachtman D."/>
        </authorList>
    </citation>
    <scope>NUCLEOTIDE SEQUENCE</scope>
    <source>
        <strain evidence="1">DS1006</strain>
        <strain evidence="2 3">DS1016</strain>
    </source>
</reference>
<keyword evidence="3" id="KW-1185">Reference proteome</keyword>
<dbReference type="EMBL" id="JAUSRG010000003">
    <property type="protein sequence ID" value="MDP9904547.1"/>
    <property type="molecule type" value="Genomic_DNA"/>
</dbReference>
<evidence type="ECO:0000313" key="3">
    <source>
        <dbReference type="Proteomes" id="UP001230951"/>
    </source>
</evidence>
<protein>
    <submittedName>
        <fullName evidence="1">Uncharacterized protein YuzE</fullName>
    </submittedName>
</protein>
<dbReference type="Proteomes" id="UP001242995">
    <property type="component" value="Unassembled WGS sequence"/>
</dbReference>
<accession>A0AAW8DFY0</accession>
<dbReference type="Pfam" id="PF10049">
    <property type="entry name" value="DUF2283"/>
    <property type="match status" value="1"/>
</dbReference>